<keyword evidence="2" id="KW-0229">DNA integration</keyword>
<dbReference type="AlphaFoldDB" id="A0A5N5RLK1"/>
<comment type="caution">
    <text evidence="7">The sequence shown here is derived from an EMBL/GenBank/DDBJ whole genome shotgun (WGS) entry which is preliminary data.</text>
</comment>
<dbReference type="Pfam" id="PF00589">
    <property type="entry name" value="Phage_integrase"/>
    <property type="match status" value="1"/>
</dbReference>
<keyword evidence="3" id="KW-0238">DNA-binding</keyword>
<proteinExistence type="inferred from homology"/>
<evidence type="ECO:0000256" key="2">
    <source>
        <dbReference type="ARBA" id="ARBA00022908"/>
    </source>
</evidence>
<dbReference type="CDD" id="cd01189">
    <property type="entry name" value="INT_ICEBs1_C_like"/>
    <property type="match status" value="1"/>
</dbReference>
<keyword evidence="4" id="KW-0233">DNA recombination</keyword>
<keyword evidence="8" id="KW-1185">Reference proteome</keyword>
<dbReference type="PANTHER" id="PTHR30349:SF64">
    <property type="entry name" value="PROPHAGE INTEGRASE INTD-RELATED"/>
    <property type="match status" value="1"/>
</dbReference>
<dbReference type="InterPro" id="IPR010998">
    <property type="entry name" value="Integrase_recombinase_N"/>
</dbReference>
<dbReference type="InterPro" id="IPR011010">
    <property type="entry name" value="DNA_brk_join_enz"/>
</dbReference>
<dbReference type="GO" id="GO:0003677">
    <property type="term" value="F:DNA binding"/>
    <property type="evidence" value="ECO:0007669"/>
    <property type="project" value="UniProtKB-KW"/>
</dbReference>
<feature type="region of interest" description="Disordered" evidence="5">
    <location>
        <begin position="429"/>
        <end position="470"/>
    </location>
</feature>
<evidence type="ECO:0000313" key="7">
    <source>
        <dbReference type="EMBL" id="KAB5608003.1"/>
    </source>
</evidence>
<dbReference type="GO" id="GO:0015074">
    <property type="term" value="P:DNA integration"/>
    <property type="evidence" value="ECO:0007669"/>
    <property type="project" value="UniProtKB-KW"/>
</dbReference>
<dbReference type="EMBL" id="RQSP01000005">
    <property type="protein sequence ID" value="KAB5608003.1"/>
    <property type="molecule type" value="Genomic_DNA"/>
</dbReference>
<dbReference type="PANTHER" id="PTHR30349">
    <property type="entry name" value="PHAGE INTEGRASE-RELATED"/>
    <property type="match status" value="1"/>
</dbReference>
<dbReference type="GO" id="GO:0006310">
    <property type="term" value="P:DNA recombination"/>
    <property type="evidence" value="ECO:0007669"/>
    <property type="project" value="UniProtKB-KW"/>
</dbReference>
<evidence type="ECO:0000256" key="5">
    <source>
        <dbReference type="SAM" id="MobiDB-lite"/>
    </source>
</evidence>
<dbReference type="Gene3D" id="1.10.443.10">
    <property type="entry name" value="Intergrase catalytic core"/>
    <property type="match status" value="1"/>
</dbReference>
<comment type="similarity">
    <text evidence="1">Belongs to the 'phage' integrase family.</text>
</comment>
<dbReference type="Gene3D" id="1.10.150.130">
    <property type="match status" value="1"/>
</dbReference>
<name>A0A5N5RLK1_9BIFI</name>
<accession>A0A5N5RLK1</accession>
<dbReference type="InterPro" id="IPR013762">
    <property type="entry name" value="Integrase-like_cat_sf"/>
</dbReference>
<dbReference type="Pfam" id="PF14659">
    <property type="entry name" value="Phage_int_SAM_3"/>
    <property type="match status" value="1"/>
</dbReference>
<organism evidence="7 8">
    <name type="scientific">Bifidobacterium jacchi</name>
    <dbReference type="NCBI Taxonomy" id="2490545"/>
    <lineage>
        <taxon>Bacteria</taxon>
        <taxon>Bacillati</taxon>
        <taxon>Actinomycetota</taxon>
        <taxon>Actinomycetes</taxon>
        <taxon>Bifidobacteriales</taxon>
        <taxon>Bifidobacteriaceae</taxon>
        <taxon>Bifidobacterium</taxon>
    </lineage>
</organism>
<dbReference type="Proteomes" id="UP000326336">
    <property type="component" value="Unassembled WGS sequence"/>
</dbReference>
<reference evidence="7 8" key="1">
    <citation type="journal article" date="2019" name="Int. J. Syst. Evol. Microbiol.">
        <title>Bifidobacterium jacchi sp. nov., isolated from the faeces of a baby common marmoset (Callithrix jacchus).</title>
        <authorList>
            <person name="Modesto M."/>
            <person name="Watanabe K."/>
            <person name="Arita M."/>
            <person name="Satti M."/>
            <person name="Oki K."/>
            <person name="Sciavilla P."/>
            <person name="Patavino C."/>
            <person name="Camma C."/>
            <person name="Michelini S."/>
            <person name="Sgorbati B."/>
            <person name="Mattarelli P."/>
        </authorList>
    </citation>
    <scope>NUCLEOTIDE SEQUENCE [LARGE SCALE GENOMIC DNA]</scope>
    <source>
        <strain evidence="7 8">MRM 9.3</strain>
    </source>
</reference>
<evidence type="ECO:0000313" key="8">
    <source>
        <dbReference type="Proteomes" id="UP000326336"/>
    </source>
</evidence>
<dbReference type="InterPro" id="IPR002104">
    <property type="entry name" value="Integrase_catalytic"/>
</dbReference>
<gene>
    <name evidence="7" type="ORF">EHS19_02430</name>
</gene>
<dbReference type="SUPFAM" id="SSF56349">
    <property type="entry name" value="DNA breaking-rejoining enzymes"/>
    <property type="match status" value="1"/>
</dbReference>
<evidence type="ECO:0000259" key="6">
    <source>
        <dbReference type="PROSITE" id="PS51898"/>
    </source>
</evidence>
<evidence type="ECO:0000256" key="1">
    <source>
        <dbReference type="ARBA" id="ARBA00008857"/>
    </source>
</evidence>
<sequence length="525" mass="59353">MVTEQGQALFSTQARCMVMGRPRRRQRASEGKRTEKRVKRGAKVYTYIEYSFVTPLWAFERWPDSRLPERTTKTFPKERAFDGEAWLTESLKAVHAGTWIPEKLRKEKAARDSITFREYATRWVENRKKPDGTDLKETARQKYRESLELYLLPFFGDMPMTAITPRDVQRWYDEFRPVRLDADIENRRAHVYRHLATLMKSAAEEPLDNGGRTLIPVSPCRLRVGKPDVKHVPVRPTREQLDALLTVLPDWVRLVVLLCDGAGLRESEALGLRRRHIDLKGLKIHVCEQVQRVKSQKTDGYETVITTPKTKSSIATVAMSPQLAGSIAEWIEQEKITAPDAHLFVSARTGEVRYGQLYRNEFAKARKKVAGLETMRPHDLRKDCLSLMLENKATVAEVMRQGRHTTMAVASRYQVTDEQHLSEVMARMDERGARKPASARNAVPASVSPEGATPGEPSPASGERAAAGADDSELKALADMLAGMDAADRVAVLRPLPVERRVKALELLPVPVRVETMTELLKGVE</sequence>
<dbReference type="PROSITE" id="PS51898">
    <property type="entry name" value="TYR_RECOMBINASE"/>
    <property type="match status" value="1"/>
</dbReference>
<evidence type="ECO:0000256" key="3">
    <source>
        <dbReference type="ARBA" id="ARBA00023125"/>
    </source>
</evidence>
<feature type="domain" description="Tyr recombinase" evidence="6">
    <location>
        <begin position="231"/>
        <end position="426"/>
    </location>
</feature>
<dbReference type="InterPro" id="IPR004107">
    <property type="entry name" value="Integrase_SAM-like_N"/>
</dbReference>
<dbReference type="InterPro" id="IPR050090">
    <property type="entry name" value="Tyrosine_recombinase_XerCD"/>
</dbReference>
<evidence type="ECO:0000256" key="4">
    <source>
        <dbReference type="ARBA" id="ARBA00023172"/>
    </source>
</evidence>
<protein>
    <submittedName>
        <fullName evidence="7">Site-specific integrase</fullName>
    </submittedName>
</protein>